<keyword evidence="7" id="KW-0139">CF(1)</keyword>
<keyword evidence="4" id="KW-0375">Hydrogen ion transport</keyword>
<keyword evidence="10" id="KW-1185">Reference proteome</keyword>
<organism evidence="9 10">
    <name type="scientific">Onchocerca flexuosa</name>
    <dbReference type="NCBI Taxonomy" id="387005"/>
    <lineage>
        <taxon>Eukaryota</taxon>
        <taxon>Metazoa</taxon>
        <taxon>Ecdysozoa</taxon>
        <taxon>Nematoda</taxon>
        <taxon>Chromadorea</taxon>
        <taxon>Rhabditida</taxon>
        <taxon>Spirurina</taxon>
        <taxon>Spiruromorpha</taxon>
        <taxon>Filarioidea</taxon>
        <taxon>Onchocercidae</taxon>
        <taxon>Onchocerca</taxon>
    </lineage>
</organism>
<comment type="subcellular location">
    <subcellularLocation>
        <location evidence="1">Membrane</location>
        <topology evidence="1">Peripheral membrane protein</topology>
    </subcellularLocation>
</comment>
<dbReference type="OrthoDB" id="239812at2759"/>
<dbReference type="GO" id="GO:0045259">
    <property type="term" value="C:proton-transporting ATP synthase complex"/>
    <property type="evidence" value="ECO:0007669"/>
    <property type="project" value="UniProtKB-KW"/>
</dbReference>
<dbReference type="Gene3D" id="1.10.287.80">
    <property type="entry name" value="ATP synthase, gamma subunit, helix hairpin domain"/>
    <property type="match status" value="1"/>
</dbReference>
<evidence type="ECO:0000313" key="10">
    <source>
        <dbReference type="Proteomes" id="UP000242913"/>
    </source>
</evidence>
<gene>
    <name evidence="9" type="ORF">X798_05490</name>
</gene>
<dbReference type="SUPFAM" id="SSF52943">
    <property type="entry name" value="ATP synthase (F1-ATPase), gamma subunit"/>
    <property type="match status" value="1"/>
</dbReference>
<evidence type="ECO:0000256" key="1">
    <source>
        <dbReference type="ARBA" id="ARBA00004170"/>
    </source>
</evidence>
<protein>
    <submittedName>
        <fullName evidence="9">Uncharacterized protein</fullName>
    </submittedName>
</protein>
<evidence type="ECO:0000313" key="9">
    <source>
        <dbReference type="EMBL" id="OZC07496.1"/>
    </source>
</evidence>
<proteinExistence type="inferred from homology"/>
<dbReference type="EMBL" id="KZ270030">
    <property type="protein sequence ID" value="OZC07496.1"/>
    <property type="molecule type" value="Genomic_DNA"/>
</dbReference>
<dbReference type="Proteomes" id="UP000242913">
    <property type="component" value="Unassembled WGS sequence"/>
</dbReference>
<dbReference type="GO" id="GO:0046933">
    <property type="term" value="F:proton-transporting ATP synthase activity, rotational mechanism"/>
    <property type="evidence" value="ECO:0007669"/>
    <property type="project" value="InterPro"/>
</dbReference>
<evidence type="ECO:0000256" key="2">
    <source>
        <dbReference type="ARBA" id="ARBA00007681"/>
    </source>
</evidence>
<sequence length="98" mass="11448">MMSFYDSIDNDSLMNYANYSITELLYCALKESVTSKQSCRTTAIDSAGKNVDETIDKTTKWFSRIRQQCFACFNLLKIRKFKNEGAKKYLKIHHKEDN</sequence>
<evidence type="ECO:0000256" key="6">
    <source>
        <dbReference type="ARBA" id="ARBA00023136"/>
    </source>
</evidence>
<keyword evidence="5" id="KW-0406">Ion transport</keyword>
<accession>A0A238BRK7</accession>
<evidence type="ECO:0000256" key="7">
    <source>
        <dbReference type="ARBA" id="ARBA00023196"/>
    </source>
</evidence>
<keyword evidence="8" id="KW-0066">ATP synthesis</keyword>
<name>A0A238BRK7_9BILA</name>
<evidence type="ECO:0000256" key="4">
    <source>
        <dbReference type="ARBA" id="ARBA00022781"/>
    </source>
</evidence>
<evidence type="ECO:0000256" key="3">
    <source>
        <dbReference type="ARBA" id="ARBA00022448"/>
    </source>
</evidence>
<evidence type="ECO:0000256" key="8">
    <source>
        <dbReference type="ARBA" id="ARBA00023310"/>
    </source>
</evidence>
<dbReference type="InterPro" id="IPR035968">
    <property type="entry name" value="ATP_synth_F1_ATPase_gsu"/>
</dbReference>
<comment type="similarity">
    <text evidence="2">Belongs to the ATPase gamma chain family.</text>
</comment>
<keyword evidence="3" id="KW-0813">Transport</keyword>
<reference evidence="9 10" key="1">
    <citation type="submission" date="2015-12" db="EMBL/GenBank/DDBJ databases">
        <title>Draft genome of the nematode, Onchocerca flexuosa.</title>
        <authorList>
            <person name="Mitreva M."/>
        </authorList>
    </citation>
    <scope>NUCLEOTIDE SEQUENCE [LARGE SCALE GENOMIC DNA]</scope>
    <source>
        <strain evidence="9">Red Deer</strain>
    </source>
</reference>
<dbReference type="AlphaFoldDB" id="A0A238BRK7"/>
<keyword evidence="6" id="KW-0472">Membrane</keyword>
<evidence type="ECO:0000256" key="5">
    <source>
        <dbReference type="ARBA" id="ARBA00023065"/>
    </source>
</evidence>